<gene>
    <name evidence="7" type="ORF">FHR98_003314</name>
</gene>
<comment type="subcellular location">
    <subcellularLocation>
        <location evidence="1">Cell membrane</location>
        <topology evidence="1">Multi-pass membrane protein</topology>
    </subcellularLocation>
</comment>
<accession>A0A839SW25</accession>
<evidence type="ECO:0000313" key="8">
    <source>
        <dbReference type="Proteomes" id="UP000581135"/>
    </source>
</evidence>
<name>A0A839SW25_9PROT</name>
<dbReference type="Pfam" id="PF02653">
    <property type="entry name" value="BPD_transp_2"/>
    <property type="match status" value="1"/>
</dbReference>
<keyword evidence="3 6" id="KW-0812">Transmembrane</keyword>
<proteinExistence type="predicted"/>
<evidence type="ECO:0000256" key="2">
    <source>
        <dbReference type="ARBA" id="ARBA00022475"/>
    </source>
</evidence>
<feature type="transmembrane region" description="Helical" evidence="6">
    <location>
        <begin position="100"/>
        <end position="119"/>
    </location>
</feature>
<feature type="transmembrane region" description="Helical" evidence="6">
    <location>
        <begin position="227"/>
        <end position="249"/>
    </location>
</feature>
<dbReference type="CDD" id="cd06581">
    <property type="entry name" value="TM_PBP1_LivM_like"/>
    <property type="match status" value="1"/>
</dbReference>
<dbReference type="InterPro" id="IPR043428">
    <property type="entry name" value="LivM-like"/>
</dbReference>
<reference evidence="7 8" key="1">
    <citation type="submission" date="2020-08" db="EMBL/GenBank/DDBJ databases">
        <title>Genomic Encyclopedia of Type Strains, Phase III (KMG-III): the genomes of soil and plant-associated and newly described type strains.</title>
        <authorList>
            <person name="Whitman W."/>
        </authorList>
    </citation>
    <scope>NUCLEOTIDE SEQUENCE [LARGE SCALE GENOMIC DNA]</scope>
    <source>
        <strain evidence="7 8">CECT 8803</strain>
    </source>
</reference>
<feature type="transmembrane region" description="Helical" evidence="6">
    <location>
        <begin position="21"/>
        <end position="43"/>
    </location>
</feature>
<evidence type="ECO:0000256" key="5">
    <source>
        <dbReference type="ARBA" id="ARBA00023136"/>
    </source>
</evidence>
<dbReference type="InterPro" id="IPR001851">
    <property type="entry name" value="ABC_transp_permease"/>
</dbReference>
<keyword evidence="4 6" id="KW-1133">Transmembrane helix</keyword>
<keyword evidence="8" id="KW-1185">Reference proteome</keyword>
<dbReference type="AlphaFoldDB" id="A0A839SW25"/>
<dbReference type="PANTHER" id="PTHR30482">
    <property type="entry name" value="HIGH-AFFINITY BRANCHED-CHAIN AMINO ACID TRANSPORT SYSTEM PERMEASE"/>
    <property type="match status" value="1"/>
</dbReference>
<dbReference type="RefSeq" id="WP_183417822.1">
    <property type="nucleotide sequence ID" value="NZ_JACHXA010000013.1"/>
</dbReference>
<feature type="transmembrane region" description="Helical" evidence="6">
    <location>
        <begin position="298"/>
        <end position="317"/>
    </location>
</feature>
<dbReference type="GO" id="GO:0005886">
    <property type="term" value="C:plasma membrane"/>
    <property type="evidence" value="ECO:0007669"/>
    <property type="project" value="UniProtKB-SubCell"/>
</dbReference>
<sequence length="347" mass="36642">MSVIEERDHDLSGVRRVRSTANIYNAALLCVVIGSLVALPMVAGPYSTRVGGTILMFVALAQSWNLIGGYLGLMSLAHSAFFGLGAVGATIFLINGVPFLFAGLGGVILAVAVALLVGAPTLRLQGHYFVIATLLISEALLNGIRNLNVFGFHGAISHNITSQIGLTNLDAAQYNQIFFYAMATLAGFTMLIVWLLQRSKWGLALKAIRDADTAAAAIGISVARIKLTIFVISAAIAAMVGVASAAWLGIVDATAAFDVTITFQVIVMVFLGGRGTLLGPVIGVVLVFSLNEIIGIEFAEISTIVAGVIVVAIVLLLPDGLVEIFRKGPRVLSLSTIRKNLYRYKVK</sequence>
<evidence type="ECO:0000256" key="4">
    <source>
        <dbReference type="ARBA" id="ARBA00022989"/>
    </source>
</evidence>
<keyword evidence="5 6" id="KW-0472">Membrane</keyword>
<evidence type="ECO:0000256" key="3">
    <source>
        <dbReference type="ARBA" id="ARBA00022692"/>
    </source>
</evidence>
<dbReference type="GO" id="GO:0015658">
    <property type="term" value="F:branched-chain amino acid transmembrane transporter activity"/>
    <property type="evidence" value="ECO:0007669"/>
    <property type="project" value="InterPro"/>
</dbReference>
<feature type="transmembrane region" description="Helical" evidence="6">
    <location>
        <begin position="74"/>
        <end position="94"/>
    </location>
</feature>
<keyword evidence="2" id="KW-1003">Cell membrane</keyword>
<feature type="transmembrane region" description="Helical" evidence="6">
    <location>
        <begin position="261"/>
        <end position="286"/>
    </location>
</feature>
<dbReference type="EMBL" id="JACHXA010000013">
    <property type="protein sequence ID" value="MBB3066997.1"/>
    <property type="molecule type" value="Genomic_DNA"/>
</dbReference>
<evidence type="ECO:0000313" key="7">
    <source>
        <dbReference type="EMBL" id="MBB3066997.1"/>
    </source>
</evidence>
<evidence type="ECO:0000256" key="1">
    <source>
        <dbReference type="ARBA" id="ARBA00004651"/>
    </source>
</evidence>
<dbReference type="Proteomes" id="UP000581135">
    <property type="component" value="Unassembled WGS sequence"/>
</dbReference>
<dbReference type="PANTHER" id="PTHR30482:SF10">
    <property type="entry name" value="HIGH-AFFINITY BRANCHED-CHAIN AMINO ACID TRANSPORT PROTEIN BRAE"/>
    <property type="match status" value="1"/>
</dbReference>
<comment type="caution">
    <text evidence="7">The sequence shown here is derived from an EMBL/GenBank/DDBJ whole genome shotgun (WGS) entry which is preliminary data.</text>
</comment>
<evidence type="ECO:0000256" key="6">
    <source>
        <dbReference type="SAM" id="Phobius"/>
    </source>
</evidence>
<feature type="transmembrane region" description="Helical" evidence="6">
    <location>
        <begin position="177"/>
        <end position="196"/>
    </location>
</feature>
<protein>
    <submittedName>
        <fullName evidence="7">Branched-chain amino acid transport system permease protein</fullName>
    </submittedName>
</protein>
<organism evidence="7 8">
    <name type="scientific">Limibacillus halophilus</name>
    <dbReference type="NCBI Taxonomy" id="1579333"/>
    <lineage>
        <taxon>Bacteria</taxon>
        <taxon>Pseudomonadati</taxon>
        <taxon>Pseudomonadota</taxon>
        <taxon>Alphaproteobacteria</taxon>
        <taxon>Rhodospirillales</taxon>
        <taxon>Rhodovibrionaceae</taxon>
        <taxon>Limibacillus</taxon>
    </lineage>
</organism>